<gene>
    <name evidence="1" type="ORF">B5G21_09640</name>
</gene>
<comment type="caution">
    <text evidence="1">The sequence shown here is derived from an EMBL/GenBank/DDBJ whole genome shotgun (WGS) entry which is preliminary data.</text>
</comment>
<dbReference type="InterPro" id="IPR013321">
    <property type="entry name" value="Arc_rbn_hlx_hlx"/>
</dbReference>
<evidence type="ECO:0000313" key="2">
    <source>
        <dbReference type="Proteomes" id="UP000196560"/>
    </source>
</evidence>
<dbReference type="eggNOG" id="COG3077">
    <property type="taxonomic scope" value="Bacteria"/>
</dbReference>
<proteinExistence type="predicted"/>
<protein>
    <submittedName>
        <fullName evidence="1">Acyl carrier protein</fullName>
    </submittedName>
</protein>
<reference evidence="2" key="1">
    <citation type="submission" date="2017-04" db="EMBL/GenBank/DDBJ databases">
        <title>Function of individual gut microbiota members based on whole genome sequencing of pure cultures obtained from chicken caecum.</title>
        <authorList>
            <person name="Medvecky M."/>
            <person name="Cejkova D."/>
            <person name="Polansky O."/>
            <person name="Karasova D."/>
            <person name="Kubasova T."/>
            <person name="Cizek A."/>
            <person name="Rychlik I."/>
        </authorList>
    </citation>
    <scope>NUCLEOTIDE SEQUENCE [LARGE SCALE GENOMIC DNA]</scope>
    <source>
        <strain evidence="2">An70</strain>
    </source>
</reference>
<dbReference type="InterPro" id="IPR007337">
    <property type="entry name" value="RelB/DinJ"/>
</dbReference>
<dbReference type="Pfam" id="PF04221">
    <property type="entry name" value="RelB"/>
    <property type="match status" value="1"/>
</dbReference>
<keyword evidence="2" id="KW-1185">Reference proteome</keyword>
<name>A0A1Y3U358_9ACTN</name>
<sequence>MALVQTTIDDDVKKRADEVFARSGLTSAMAMRVMITQVANTGSSPFDGLFLGKGGQAYSDEIRRAMVREEAKEYGLIPDDAQDDPTEVPSDLLDAWGISAVEVGL</sequence>
<accession>A0A1Y3U358</accession>
<dbReference type="EMBL" id="NFHO01000013">
    <property type="protein sequence ID" value="OUN41527.1"/>
    <property type="molecule type" value="Genomic_DNA"/>
</dbReference>
<dbReference type="Proteomes" id="UP000196560">
    <property type="component" value="Unassembled WGS sequence"/>
</dbReference>
<dbReference type="RefSeq" id="WP_019127387.1">
    <property type="nucleotide sequence ID" value="NZ_DBFOLJ010000040.1"/>
</dbReference>
<dbReference type="GO" id="GO:0006355">
    <property type="term" value="P:regulation of DNA-templated transcription"/>
    <property type="evidence" value="ECO:0007669"/>
    <property type="project" value="InterPro"/>
</dbReference>
<dbReference type="GeneID" id="98652384"/>
<dbReference type="AlphaFoldDB" id="A0A1Y3U358"/>
<dbReference type="Gene3D" id="1.10.1220.10">
    <property type="entry name" value="Met repressor-like"/>
    <property type="match status" value="1"/>
</dbReference>
<evidence type="ECO:0000313" key="1">
    <source>
        <dbReference type="EMBL" id="OUN41527.1"/>
    </source>
</evidence>
<dbReference type="STRING" id="1118060.GCA_000311845_00052"/>
<organism evidence="1 2">
    <name type="scientific">Enorma massiliensis</name>
    <dbReference type="NCBI Taxonomy" id="1472761"/>
    <lineage>
        <taxon>Bacteria</taxon>
        <taxon>Bacillati</taxon>
        <taxon>Actinomycetota</taxon>
        <taxon>Coriobacteriia</taxon>
        <taxon>Coriobacteriales</taxon>
        <taxon>Coriobacteriaceae</taxon>
        <taxon>Enorma</taxon>
    </lineage>
</organism>